<comment type="caution">
    <text evidence="2">The sequence shown here is derived from an EMBL/GenBank/DDBJ whole genome shotgun (WGS) entry which is preliminary data.</text>
</comment>
<accession>A0AAV7XA99</accession>
<proteinExistence type="predicted"/>
<feature type="compositionally biased region" description="Basic and acidic residues" evidence="1">
    <location>
        <begin position="127"/>
        <end position="147"/>
    </location>
</feature>
<dbReference type="AlphaFoldDB" id="A0AAV7XA99"/>
<dbReference type="PANTHER" id="PTHR13563:SF5">
    <property type="entry name" value="TRNA METHYLTRANSFERASE 10 HOMOLOG C"/>
    <property type="match status" value="1"/>
</dbReference>
<dbReference type="InterPro" id="IPR007356">
    <property type="entry name" value="tRNA_m1G_MeTrfase_euk"/>
</dbReference>
<dbReference type="GO" id="GO:0005739">
    <property type="term" value="C:mitochondrion"/>
    <property type="evidence" value="ECO:0007669"/>
    <property type="project" value="TreeGrafter"/>
</dbReference>
<dbReference type="PANTHER" id="PTHR13563">
    <property type="entry name" value="TRNA (GUANINE-9-) METHYLTRANSFERASE"/>
    <property type="match status" value="1"/>
</dbReference>
<dbReference type="GO" id="GO:0070131">
    <property type="term" value="P:positive regulation of mitochondrial translation"/>
    <property type="evidence" value="ECO:0007669"/>
    <property type="project" value="TreeGrafter"/>
</dbReference>
<feature type="region of interest" description="Disordered" evidence="1">
    <location>
        <begin position="119"/>
        <end position="147"/>
    </location>
</feature>
<dbReference type="GO" id="GO:0005654">
    <property type="term" value="C:nucleoplasm"/>
    <property type="evidence" value="ECO:0007669"/>
    <property type="project" value="TreeGrafter"/>
</dbReference>
<evidence type="ECO:0000313" key="3">
    <source>
        <dbReference type="Proteomes" id="UP001075354"/>
    </source>
</evidence>
<dbReference type="Proteomes" id="UP001075354">
    <property type="component" value="Chromosome 13"/>
</dbReference>
<evidence type="ECO:0000313" key="2">
    <source>
        <dbReference type="EMBL" id="KAJ1521363.1"/>
    </source>
</evidence>
<reference evidence="2" key="1">
    <citation type="submission" date="2022-12" db="EMBL/GenBank/DDBJ databases">
        <title>Chromosome-level genome assembly of the bean flower thrips Megalurothrips usitatus.</title>
        <authorList>
            <person name="Ma L."/>
            <person name="Liu Q."/>
            <person name="Li H."/>
            <person name="Cai W."/>
        </authorList>
    </citation>
    <scope>NUCLEOTIDE SEQUENCE</scope>
    <source>
        <strain evidence="2">Cailab_2022a</strain>
    </source>
</reference>
<keyword evidence="3" id="KW-1185">Reference proteome</keyword>
<organism evidence="2 3">
    <name type="scientific">Megalurothrips usitatus</name>
    <name type="common">bean blossom thrips</name>
    <dbReference type="NCBI Taxonomy" id="439358"/>
    <lineage>
        <taxon>Eukaryota</taxon>
        <taxon>Metazoa</taxon>
        <taxon>Ecdysozoa</taxon>
        <taxon>Arthropoda</taxon>
        <taxon>Hexapoda</taxon>
        <taxon>Insecta</taxon>
        <taxon>Pterygota</taxon>
        <taxon>Neoptera</taxon>
        <taxon>Paraneoptera</taxon>
        <taxon>Thysanoptera</taxon>
        <taxon>Terebrantia</taxon>
        <taxon>Thripoidea</taxon>
        <taxon>Thripidae</taxon>
        <taxon>Megalurothrips</taxon>
    </lineage>
</organism>
<name>A0AAV7XA99_9NEOP</name>
<protein>
    <submittedName>
        <fullName evidence="2">Uncharacterized protein</fullName>
    </submittedName>
</protein>
<dbReference type="GO" id="GO:0097745">
    <property type="term" value="P:mitochondrial tRNA 5'-end processing"/>
    <property type="evidence" value="ECO:0007669"/>
    <property type="project" value="TreeGrafter"/>
</dbReference>
<dbReference type="EMBL" id="JAPTSV010000013">
    <property type="protein sequence ID" value="KAJ1521363.1"/>
    <property type="molecule type" value="Genomic_DNA"/>
</dbReference>
<dbReference type="GO" id="GO:0000049">
    <property type="term" value="F:tRNA binding"/>
    <property type="evidence" value="ECO:0007669"/>
    <property type="project" value="TreeGrafter"/>
</dbReference>
<evidence type="ECO:0000256" key="1">
    <source>
        <dbReference type="SAM" id="MobiDB-lite"/>
    </source>
</evidence>
<gene>
    <name evidence="2" type="ORF">ONE63_003039</name>
</gene>
<sequence>MWASAGASLARLLADAAPRVSAAGAGAARRLRFSTECEPRPEQVVRLNPVLQEAPFVLTKEQEYLITRGDSHKERKLKELLLKLYVRRQDEHNEFPPEVRLEDLLSMIDMSQSQLTKMLRYTRSRSSKRESAERKKAKRKQEPVKEHDKTEDSWMGYCLFRNAMLPRISKADMNHYYNTLSSMALSYGQRVVIDCSYDSHMDDFRIKNTAKQIIACTV</sequence>